<dbReference type="Proteomes" id="UP001553843">
    <property type="component" value="Unassembled WGS sequence"/>
</dbReference>
<feature type="transmembrane region" description="Helical" evidence="1">
    <location>
        <begin position="161"/>
        <end position="179"/>
    </location>
</feature>
<gene>
    <name evidence="2" type="ORF">AB0887_16885</name>
</gene>
<keyword evidence="1" id="KW-0472">Membrane</keyword>
<protein>
    <recommendedName>
        <fullName evidence="4">Integral membrane protein</fullName>
    </recommendedName>
</protein>
<name>A0ABV3LWB7_9ACTN</name>
<feature type="transmembrane region" description="Helical" evidence="1">
    <location>
        <begin position="129"/>
        <end position="149"/>
    </location>
</feature>
<evidence type="ECO:0008006" key="4">
    <source>
        <dbReference type="Google" id="ProtNLM"/>
    </source>
</evidence>
<feature type="transmembrane region" description="Helical" evidence="1">
    <location>
        <begin position="317"/>
        <end position="336"/>
    </location>
</feature>
<accession>A0ABV3LWB7</accession>
<reference evidence="2 3" key="1">
    <citation type="submission" date="2024-06" db="EMBL/GenBank/DDBJ databases">
        <title>The Natural Products Discovery Center: Release of the First 8490 Sequenced Strains for Exploring Actinobacteria Biosynthetic Diversity.</title>
        <authorList>
            <person name="Kalkreuter E."/>
            <person name="Kautsar S.A."/>
            <person name="Yang D."/>
            <person name="Bader C.D."/>
            <person name="Teijaro C.N."/>
            <person name="Fluegel L."/>
            <person name="Davis C.M."/>
            <person name="Simpson J.R."/>
            <person name="Lauterbach L."/>
            <person name="Steele A.D."/>
            <person name="Gui C."/>
            <person name="Meng S."/>
            <person name="Li G."/>
            <person name="Viehrig K."/>
            <person name="Ye F."/>
            <person name="Su P."/>
            <person name="Kiefer A.F."/>
            <person name="Nichols A."/>
            <person name="Cepeda A.J."/>
            <person name="Yan W."/>
            <person name="Fan B."/>
            <person name="Jiang Y."/>
            <person name="Adhikari A."/>
            <person name="Zheng C.-J."/>
            <person name="Schuster L."/>
            <person name="Cowan T.M."/>
            <person name="Smanski M.J."/>
            <person name="Chevrette M.G."/>
            <person name="De Carvalho L.P.S."/>
            <person name="Shen B."/>
        </authorList>
    </citation>
    <scope>NUCLEOTIDE SEQUENCE [LARGE SCALE GENOMIC DNA]</scope>
    <source>
        <strain evidence="2 3">NPDC047833</strain>
    </source>
</reference>
<evidence type="ECO:0000313" key="3">
    <source>
        <dbReference type="Proteomes" id="UP001553843"/>
    </source>
</evidence>
<organism evidence="2 3">
    <name type="scientific">Streptomyces huasconensis</name>
    <dbReference type="NCBI Taxonomy" id="1854574"/>
    <lineage>
        <taxon>Bacteria</taxon>
        <taxon>Bacillati</taxon>
        <taxon>Actinomycetota</taxon>
        <taxon>Actinomycetes</taxon>
        <taxon>Kitasatosporales</taxon>
        <taxon>Streptomycetaceae</taxon>
        <taxon>Streptomyces</taxon>
    </lineage>
</organism>
<sequence length="352" mass="37780">MGKPPTTRTPDLVWDREEDQDWADTVRVRLALDHDVPLGLAEEVLTEAHQLVHEAGRPAPEVLGTPEAYASAVAAERVSEKDRARADARGLTPGEHVSAAFGMLGFIGFVLCALCWIEDGLWVTGSWASVAGYATVVAAVSLAALAFVARGAGRMRGMWGFAAGAVCAIAGGSAVAAAAPGERLFTVPVPVLMAGCAAWTVGAFVFPDATLDRWFTPRPQADDAQWLTRLEGLLRGRHAMPAAEARGHVREARQHLARAGGERAEDAFGDVEVYAMRLAEGPRKRRRLARNKMYRAVAMAALFAVIAVDEALEAGHFSGWVAMYVVASACWCWTALGEWREAREPAGTQPPR</sequence>
<evidence type="ECO:0000256" key="1">
    <source>
        <dbReference type="SAM" id="Phobius"/>
    </source>
</evidence>
<keyword evidence="1" id="KW-0812">Transmembrane</keyword>
<feature type="transmembrane region" description="Helical" evidence="1">
    <location>
        <begin position="97"/>
        <end position="117"/>
    </location>
</feature>
<feature type="transmembrane region" description="Helical" evidence="1">
    <location>
        <begin position="293"/>
        <end position="311"/>
    </location>
</feature>
<evidence type="ECO:0000313" key="2">
    <source>
        <dbReference type="EMBL" id="MEW2363610.1"/>
    </source>
</evidence>
<keyword evidence="3" id="KW-1185">Reference proteome</keyword>
<keyword evidence="1" id="KW-1133">Transmembrane helix</keyword>
<feature type="transmembrane region" description="Helical" evidence="1">
    <location>
        <begin position="185"/>
        <end position="206"/>
    </location>
</feature>
<comment type="caution">
    <text evidence="2">The sequence shown here is derived from an EMBL/GenBank/DDBJ whole genome shotgun (WGS) entry which is preliminary data.</text>
</comment>
<proteinExistence type="predicted"/>
<dbReference type="EMBL" id="JBEYRS010000006">
    <property type="protein sequence ID" value="MEW2363610.1"/>
    <property type="molecule type" value="Genomic_DNA"/>
</dbReference>
<dbReference type="RefSeq" id="WP_359779055.1">
    <property type="nucleotide sequence ID" value="NZ_JBEYRR010000006.1"/>
</dbReference>